<dbReference type="InterPro" id="IPR037219">
    <property type="entry name" value="Peptidase_M41-like"/>
</dbReference>
<keyword evidence="1" id="KW-1133">Transmembrane helix</keyword>
<evidence type="ECO:0000259" key="2">
    <source>
        <dbReference type="Pfam" id="PF01434"/>
    </source>
</evidence>
<feature type="transmembrane region" description="Helical" evidence="1">
    <location>
        <begin position="150"/>
        <end position="171"/>
    </location>
</feature>
<accession>A0A2T4MZD9</accession>
<organism evidence="3 4">
    <name type="scientific">Aeromonas veronii</name>
    <dbReference type="NCBI Taxonomy" id="654"/>
    <lineage>
        <taxon>Bacteria</taxon>
        <taxon>Pseudomonadati</taxon>
        <taxon>Pseudomonadota</taxon>
        <taxon>Gammaproteobacteria</taxon>
        <taxon>Aeromonadales</taxon>
        <taxon>Aeromonadaceae</taxon>
        <taxon>Aeromonas</taxon>
    </lineage>
</organism>
<name>A0A2T4MZD9_AERVE</name>
<keyword evidence="1" id="KW-0472">Membrane</keyword>
<keyword evidence="1" id="KW-0812">Transmembrane</keyword>
<evidence type="ECO:0000256" key="1">
    <source>
        <dbReference type="SAM" id="Phobius"/>
    </source>
</evidence>
<feature type="transmembrane region" description="Helical" evidence="1">
    <location>
        <begin position="177"/>
        <end position="199"/>
    </location>
</feature>
<gene>
    <name evidence="3" type="ORF">DAA48_16880</name>
</gene>
<dbReference type="GO" id="GO:0004176">
    <property type="term" value="F:ATP-dependent peptidase activity"/>
    <property type="evidence" value="ECO:0007669"/>
    <property type="project" value="InterPro"/>
</dbReference>
<comment type="caution">
    <text evidence="3">The sequence shown here is derived from an EMBL/GenBank/DDBJ whole genome shotgun (WGS) entry which is preliminary data.</text>
</comment>
<dbReference type="Proteomes" id="UP000241986">
    <property type="component" value="Unassembled WGS sequence"/>
</dbReference>
<dbReference type="EMBL" id="PZKL01000038">
    <property type="protein sequence ID" value="PTH79937.1"/>
    <property type="molecule type" value="Genomic_DNA"/>
</dbReference>
<evidence type="ECO:0000313" key="3">
    <source>
        <dbReference type="EMBL" id="PTH79937.1"/>
    </source>
</evidence>
<feature type="transmembrane region" description="Helical" evidence="1">
    <location>
        <begin position="117"/>
        <end position="138"/>
    </location>
</feature>
<reference evidence="3 4" key="1">
    <citation type="submission" date="2018-03" db="EMBL/GenBank/DDBJ databases">
        <title>Aeromonas veronii whole genome sequencing and analysis.</title>
        <authorList>
            <person name="Xie H."/>
            <person name="Liu T."/>
            <person name="Wang K."/>
        </authorList>
    </citation>
    <scope>NUCLEOTIDE SEQUENCE [LARGE SCALE GENOMIC DNA]</scope>
    <source>
        <strain evidence="3 4">XH.VA.1</strain>
    </source>
</reference>
<dbReference type="SUPFAM" id="SSF140990">
    <property type="entry name" value="FtsH protease domain-like"/>
    <property type="match status" value="1"/>
</dbReference>
<dbReference type="Pfam" id="PF01434">
    <property type="entry name" value="Peptidase_M41"/>
    <property type="match status" value="1"/>
</dbReference>
<proteinExistence type="predicted"/>
<protein>
    <recommendedName>
        <fullName evidence="2">Peptidase M41 domain-containing protein</fullName>
    </recommendedName>
</protein>
<feature type="transmembrane region" description="Helical" evidence="1">
    <location>
        <begin position="44"/>
        <end position="62"/>
    </location>
</feature>
<dbReference type="GO" id="GO:0006508">
    <property type="term" value="P:proteolysis"/>
    <property type="evidence" value="ECO:0007669"/>
    <property type="project" value="InterPro"/>
</dbReference>
<dbReference type="RefSeq" id="WP_107684106.1">
    <property type="nucleotide sequence ID" value="NZ_PZKL01000038.1"/>
</dbReference>
<dbReference type="GO" id="GO:0005524">
    <property type="term" value="F:ATP binding"/>
    <property type="evidence" value="ECO:0007669"/>
    <property type="project" value="InterPro"/>
</dbReference>
<feature type="transmembrane region" description="Helical" evidence="1">
    <location>
        <begin position="74"/>
        <end position="97"/>
    </location>
</feature>
<feature type="domain" description="Peptidase M41" evidence="2">
    <location>
        <begin position="230"/>
        <end position="325"/>
    </location>
</feature>
<evidence type="ECO:0000313" key="4">
    <source>
        <dbReference type="Proteomes" id="UP000241986"/>
    </source>
</evidence>
<sequence>MKITPFFSSRMAGAIYIILYALIGYAFFNLVFMSDAPKEGRAELYWLGMLLTPSIIVLFMRRKEISLKVIKARILDLVVVHNAKIFKLAFLSVFFVATFEDYSNIKIDKSLLAINDFLNFSLTCLFVFILVSMGAGRSINGEKIRQSEKLIFAFNLVEFFYYSYVISYAIKVFGSDILKFIDANSPAVILCLVLLVLIVKIQSNLFQPKTYSGSSEDLTSGAARKIHVIDKKTTAVHEAGHAMAMAALGFVPVGYRLVILDEIMNDGTHGFVSGIQTNSSLSDKEFMEWHMLMLLSGIAAEKEIFGKCSSGGISDYEHWQAVANSYCINQFAGYYEISPKNSEILINQRFIKSTLQERHFYVLKEFFEINRAVLEELSERAIRDKTLTDSDIAEILKGVVVTDSFAMPFGRDIKFSTTPENKHGITIM</sequence>
<dbReference type="GO" id="GO:0004222">
    <property type="term" value="F:metalloendopeptidase activity"/>
    <property type="evidence" value="ECO:0007669"/>
    <property type="project" value="InterPro"/>
</dbReference>
<dbReference type="AlphaFoldDB" id="A0A2T4MZD9"/>
<feature type="transmembrane region" description="Helical" evidence="1">
    <location>
        <begin position="12"/>
        <end position="32"/>
    </location>
</feature>
<dbReference type="InterPro" id="IPR000642">
    <property type="entry name" value="Peptidase_M41"/>
</dbReference>
<dbReference type="Gene3D" id="1.20.58.760">
    <property type="entry name" value="Peptidase M41"/>
    <property type="match status" value="1"/>
</dbReference>